<dbReference type="Pfam" id="PF08530">
    <property type="entry name" value="PepX_C"/>
    <property type="match status" value="1"/>
</dbReference>
<evidence type="ECO:0000313" key="5">
    <source>
        <dbReference type="Proteomes" id="UP001596406"/>
    </source>
</evidence>
<gene>
    <name evidence="4" type="ORF">ACFQHK_16670</name>
</gene>
<dbReference type="PANTHER" id="PTHR43056:SF10">
    <property type="entry name" value="COCE_NOND FAMILY, PUTATIVE (AFU_ORTHOLOGUE AFUA_7G00600)-RELATED"/>
    <property type="match status" value="1"/>
</dbReference>
<evidence type="ECO:0000256" key="1">
    <source>
        <dbReference type="ARBA" id="ARBA00022801"/>
    </source>
</evidence>
<proteinExistence type="predicted"/>
<feature type="region of interest" description="Disordered" evidence="2">
    <location>
        <begin position="394"/>
        <end position="413"/>
    </location>
</feature>
<organism evidence="4 5">
    <name type="scientific">Halomarina ordinaria</name>
    <dbReference type="NCBI Taxonomy" id="3033939"/>
    <lineage>
        <taxon>Archaea</taxon>
        <taxon>Methanobacteriati</taxon>
        <taxon>Methanobacteriota</taxon>
        <taxon>Stenosarchaea group</taxon>
        <taxon>Halobacteria</taxon>
        <taxon>Halobacteriales</taxon>
        <taxon>Natronomonadaceae</taxon>
        <taxon>Halomarina</taxon>
    </lineage>
</organism>
<dbReference type="InterPro" id="IPR029058">
    <property type="entry name" value="AB_hydrolase_fold"/>
</dbReference>
<evidence type="ECO:0000259" key="3">
    <source>
        <dbReference type="SMART" id="SM00939"/>
    </source>
</evidence>
<sequence>MVSTPEYDVRVDLDVMVEMRDGTELATDVFRPVDPATGDPLSEPVPALLDRTPYDKRSNLQRHGEWFAERGYVVAVQDVRGRFGSGGEFYIFANEAEDGYDTVEWVAERPYCDGQVGTIGSSYGAWVQSALATQDPPHLEAMFVNQGAANAWDATFRHNGAFELRWLCWAFVLGGGFAKRAFDAPEIQAHLANTDTRDLLANGPVERGNTPLRHLPEYEEWLFDAMTSDGSADLWASPGLNFEAHYDESADVPTVYAGGWYDSYTKATCDNFEALAARKESDHYLVVGPWTHGWEAYPLPSWRTPHAGEVAFGPEATRDYQAMRLRFFDHYLKGEGTWADQPTVQYWRMGTGDGHRTGRGRLFHGGEWRHAEEWPLPGTEFTPYYAHPDGTLSPERPTAEESATTYRFDPTDPVPTVGGNCSSYHAFEQTDATLLEYPIAERKRLDITGSGGYDQRTRPETFGADPPYGPLAERDDVLVFRTPPLEEAVEITGPITVRVSAETDAADTDFTAKLLDEYPPSADFPNGFALNLSDSICRARYRGYRTDPDFVDPGTVYEFVMEPYPTANVFGPGHSIRLDISSSNFPRYDVNRNTGGPLYGGRDYEVARNTVHHSRTHPTHVELPVRPTDGA</sequence>
<keyword evidence="1 4" id="KW-0378">Hydrolase</keyword>
<dbReference type="InterPro" id="IPR050585">
    <property type="entry name" value="Xaa-Pro_dipeptidyl-ppase/CocE"/>
</dbReference>
<dbReference type="SMART" id="SM00939">
    <property type="entry name" value="PepX_C"/>
    <property type="match status" value="1"/>
</dbReference>
<dbReference type="SUPFAM" id="SSF53474">
    <property type="entry name" value="alpha/beta-Hydrolases"/>
    <property type="match status" value="1"/>
</dbReference>
<dbReference type="RefSeq" id="WP_304449836.1">
    <property type="nucleotide sequence ID" value="NZ_JARRAH010000003.1"/>
</dbReference>
<dbReference type="InterPro" id="IPR008979">
    <property type="entry name" value="Galactose-bd-like_sf"/>
</dbReference>
<dbReference type="Gene3D" id="2.60.120.260">
    <property type="entry name" value="Galactose-binding domain-like"/>
    <property type="match status" value="1"/>
</dbReference>
<protein>
    <submittedName>
        <fullName evidence="4">CocE/NonD family hydrolase</fullName>
    </submittedName>
</protein>
<dbReference type="SUPFAM" id="SSF49785">
    <property type="entry name" value="Galactose-binding domain-like"/>
    <property type="match status" value="1"/>
</dbReference>
<evidence type="ECO:0000256" key="2">
    <source>
        <dbReference type="SAM" id="MobiDB-lite"/>
    </source>
</evidence>
<dbReference type="InterPro" id="IPR005674">
    <property type="entry name" value="CocE/Ser_esterase"/>
</dbReference>
<dbReference type="GO" id="GO:0016787">
    <property type="term" value="F:hydrolase activity"/>
    <property type="evidence" value="ECO:0007669"/>
    <property type="project" value="UniProtKB-KW"/>
</dbReference>
<dbReference type="Pfam" id="PF02129">
    <property type="entry name" value="Peptidase_S15"/>
    <property type="match status" value="1"/>
</dbReference>
<accession>A0ABD5UC20</accession>
<dbReference type="InterPro" id="IPR013736">
    <property type="entry name" value="Xaa-Pro_dipept_C"/>
</dbReference>
<dbReference type="Gene3D" id="3.40.50.1820">
    <property type="entry name" value="alpha/beta hydrolase"/>
    <property type="match status" value="1"/>
</dbReference>
<dbReference type="Gene3D" id="1.10.3020.10">
    <property type="entry name" value="alpha-amino acid ester hydrolase ( Helical cap domain)"/>
    <property type="match status" value="1"/>
</dbReference>
<feature type="domain" description="Xaa-Pro dipeptidyl-peptidase C-terminal" evidence="3">
    <location>
        <begin position="325"/>
        <end position="622"/>
    </location>
</feature>
<feature type="region of interest" description="Disordered" evidence="2">
    <location>
        <begin position="448"/>
        <end position="468"/>
    </location>
</feature>
<dbReference type="InterPro" id="IPR000383">
    <property type="entry name" value="Xaa-Pro-like_dom"/>
</dbReference>
<keyword evidence="5" id="KW-1185">Reference proteome</keyword>
<comment type="caution">
    <text evidence="4">The sequence shown here is derived from an EMBL/GenBank/DDBJ whole genome shotgun (WGS) entry which is preliminary data.</text>
</comment>
<dbReference type="NCBIfam" id="TIGR00976">
    <property type="entry name" value="CocE_NonD"/>
    <property type="match status" value="2"/>
</dbReference>
<evidence type="ECO:0000313" key="4">
    <source>
        <dbReference type="EMBL" id="MFC6838117.1"/>
    </source>
</evidence>
<reference evidence="4 5" key="1">
    <citation type="journal article" date="2019" name="Int. J. Syst. Evol. Microbiol.">
        <title>The Global Catalogue of Microorganisms (GCM) 10K type strain sequencing project: providing services to taxonomists for standard genome sequencing and annotation.</title>
        <authorList>
            <consortium name="The Broad Institute Genomics Platform"/>
            <consortium name="The Broad Institute Genome Sequencing Center for Infectious Disease"/>
            <person name="Wu L."/>
            <person name="Ma J."/>
        </authorList>
    </citation>
    <scope>NUCLEOTIDE SEQUENCE [LARGE SCALE GENOMIC DNA]</scope>
    <source>
        <strain evidence="4 5">PSRA2</strain>
    </source>
</reference>
<dbReference type="AlphaFoldDB" id="A0ABD5UC20"/>
<dbReference type="EMBL" id="JBHSXM010000003">
    <property type="protein sequence ID" value="MFC6838117.1"/>
    <property type="molecule type" value="Genomic_DNA"/>
</dbReference>
<dbReference type="Proteomes" id="UP001596406">
    <property type="component" value="Unassembled WGS sequence"/>
</dbReference>
<dbReference type="PANTHER" id="PTHR43056">
    <property type="entry name" value="PEPTIDASE S9 PROLYL OLIGOPEPTIDASE"/>
    <property type="match status" value="1"/>
</dbReference>
<name>A0ABD5UC20_9EURY</name>